<dbReference type="EMBL" id="JAOF01000001">
    <property type="protein sequence ID" value="EUA48372.1"/>
    <property type="molecule type" value="Genomic_DNA"/>
</dbReference>
<evidence type="ECO:0000313" key="2">
    <source>
        <dbReference type="EMBL" id="EUA48372.1"/>
    </source>
</evidence>
<reference evidence="2 3" key="1">
    <citation type="submission" date="2013-12" db="EMBL/GenBank/DDBJ databases">
        <authorList>
            <person name="Madinger N."/>
            <person name="Lenaerts A."/>
            <person name="Ordway D."/>
            <person name="DeGroote M.A."/>
            <person name="Parker T."/>
            <person name="Sizemore C."/>
            <person name="Tallon L.J."/>
            <person name="Sadzewicz L.K."/>
            <person name="Sengamalay N."/>
            <person name="Fraser C.M."/>
            <person name="Hine E."/>
            <person name="Shefchek K.A."/>
            <person name="Das S.P."/>
            <person name="Tettelin H."/>
        </authorList>
    </citation>
    <scope>NUCLEOTIDE SEQUENCE [LARGE SCALE GENOMIC DNA]</scope>
    <source>
        <strain evidence="2 3">21</strain>
    </source>
</reference>
<evidence type="ECO:0000256" key="1">
    <source>
        <dbReference type="SAM" id="Phobius"/>
    </source>
</evidence>
<organism evidence="2 3">
    <name type="scientific">Mycobacteroides abscessus 21</name>
    <dbReference type="NCBI Taxonomy" id="1299324"/>
    <lineage>
        <taxon>Bacteria</taxon>
        <taxon>Bacillati</taxon>
        <taxon>Actinomycetota</taxon>
        <taxon>Actinomycetes</taxon>
        <taxon>Mycobacteriales</taxon>
        <taxon>Mycobacteriaceae</taxon>
        <taxon>Mycobacteroides</taxon>
        <taxon>Mycobacteroides abscessus</taxon>
    </lineage>
</organism>
<sequence length="44" mass="4714">MLTQGALQVTQIGVRANLSSVVLFMVDSILITFFGGCMRIAVLV</sequence>
<comment type="caution">
    <text evidence="2">The sequence shown here is derived from an EMBL/GenBank/DDBJ whole genome shotgun (WGS) entry which is preliminary data.</text>
</comment>
<accession>A0A829Q5W7</accession>
<keyword evidence="1" id="KW-1133">Transmembrane helix</keyword>
<name>A0A829Q5W7_9MYCO</name>
<evidence type="ECO:0000313" key="3">
    <source>
        <dbReference type="Proteomes" id="UP000020103"/>
    </source>
</evidence>
<feature type="transmembrane region" description="Helical" evidence="1">
    <location>
        <begin position="21"/>
        <end position="42"/>
    </location>
</feature>
<proteinExistence type="predicted"/>
<dbReference type="AlphaFoldDB" id="A0A829Q5W7"/>
<protein>
    <submittedName>
        <fullName evidence="2">Putative membrane protein</fullName>
    </submittedName>
</protein>
<keyword evidence="1" id="KW-0812">Transmembrane</keyword>
<dbReference type="Proteomes" id="UP000020103">
    <property type="component" value="Unassembled WGS sequence"/>
</dbReference>
<keyword evidence="1" id="KW-0472">Membrane</keyword>
<gene>
    <name evidence="2" type="ORF">I543_1066</name>
</gene>